<dbReference type="Pfam" id="PF14970">
    <property type="entry name" value="TEDC1"/>
    <property type="match status" value="1"/>
</dbReference>
<dbReference type="KEGG" id="foc:113216649"/>
<dbReference type="InterPro" id="IPR027996">
    <property type="entry name" value="TEDC1_dom"/>
</dbReference>
<organism evidence="2 3">
    <name type="scientific">Frankliniella occidentalis</name>
    <name type="common">Western flower thrips</name>
    <name type="synonym">Euthrips occidentalis</name>
    <dbReference type="NCBI Taxonomy" id="133901"/>
    <lineage>
        <taxon>Eukaryota</taxon>
        <taxon>Metazoa</taxon>
        <taxon>Ecdysozoa</taxon>
        <taxon>Arthropoda</taxon>
        <taxon>Hexapoda</taxon>
        <taxon>Insecta</taxon>
        <taxon>Pterygota</taxon>
        <taxon>Neoptera</taxon>
        <taxon>Paraneoptera</taxon>
        <taxon>Thysanoptera</taxon>
        <taxon>Terebrantia</taxon>
        <taxon>Thripoidea</taxon>
        <taxon>Thripidae</taxon>
        <taxon>Frankliniella</taxon>
    </lineage>
</organism>
<evidence type="ECO:0000313" key="2">
    <source>
        <dbReference type="Proteomes" id="UP000504606"/>
    </source>
</evidence>
<evidence type="ECO:0000259" key="1">
    <source>
        <dbReference type="Pfam" id="PF14970"/>
    </source>
</evidence>
<feature type="domain" description="Tubulin epsilon and delta complex protein 1" evidence="1">
    <location>
        <begin position="79"/>
        <end position="257"/>
    </location>
</feature>
<dbReference type="RefSeq" id="XP_026292204.1">
    <property type="nucleotide sequence ID" value="XM_026436419.2"/>
</dbReference>
<dbReference type="GeneID" id="113216649"/>
<gene>
    <name evidence="3" type="primary">LOC113216649</name>
</gene>
<dbReference type="PANTHER" id="PTHR35076:SF1">
    <property type="entry name" value="TUBULIN EPSILON AND DELTA COMPLEX PROTEIN 1"/>
    <property type="match status" value="1"/>
</dbReference>
<keyword evidence="2" id="KW-1185">Reference proteome</keyword>
<accession>A0A6J1TFD9</accession>
<dbReference type="Proteomes" id="UP000504606">
    <property type="component" value="Unplaced"/>
</dbReference>
<dbReference type="AlphaFoldDB" id="A0A6J1TFD9"/>
<name>A0A6J1TFD9_FRAOC</name>
<sequence length="402" mass="45737">MSDIKAVIQLLCQHLNSLLNVNLKPDNFRLSKFNNNDKDTIQALWTTLEKMCLSLGPKIPHFEKCNSQVWVKLQLACMGYNCCEFYSLPTDYSSGSRELLLALMWVIAKENALAVLTQERVRQSPLSQEYSDISKEQVTNSSTKTVPLLKTETKHSLSSEHQINYCLWLANRLRYNINQIQDLEEERIKHTHKVHQATAGSSGLPHLSVFETKLVKDPDLLNQWMPKLSKLNELINAHTKWLKKKSVFWEWMETVIEMKEKDTCADDSLQFYNKTALTEFVNAIHVYSERAKKYQGPEGGSGPPPHPRFLISSLYAKSVSNLVRKASSSDLLADMGLSENGVVMHASDWLALVDSELQEVEKMKHEKVQELNLRLQSLTQKLALVAISDVSNGEVESEDCSK</sequence>
<dbReference type="PANTHER" id="PTHR35076">
    <property type="entry name" value="TUBULIN EPSILON AND DELTA COMPLEX PROTEIN 1"/>
    <property type="match status" value="1"/>
</dbReference>
<evidence type="ECO:0000313" key="3">
    <source>
        <dbReference type="RefSeq" id="XP_026292204.1"/>
    </source>
</evidence>
<protein>
    <submittedName>
        <fullName evidence="3">Tubulin epsilon and delta complex protein 1-like</fullName>
    </submittedName>
</protein>
<reference evidence="3" key="1">
    <citation type="submission" date="2025-08" db="UniProtKB">
        <authorList>
            <consortium name="RefSeq"/>
        </authorList>
    </citation>
    <scope>IDENTIFICATION</scope>
    <source>
        <tissue evidence="3">Whole organism</tissue>
    </source>
</reference>
<dbReference type="OrthoDB" id="8183705at2759"/>
<dbReference type="InterPro" id="IPR043535">
    <property type="entry name" value="TEDC1"/>
</dbReference>
<proteinExistence type="predicted"/>